<dbReference type="InterPro" id="IPR010504">
    <property type="entry name" value="AH_dom"/>
</dbReference>
<feature type="domain" description="AH" evidence="2">
    <location>
        <begin position="73"/>
        <end position="264"/>
    </location>
</feature>
<evidence type="ECO:0000313" key="3">
    <source>
        <dbReference type="EMBL" id="KII66048.1"/>
    </source>
</evidence>
<dbReference type="SUPFAM" id="SSF103657">
    <property type="entry name" value="BAR/IMD domain-like"/>
    <property type="match status" value="1"/>
</dbReference>
<dbReference type="InterPro" id="IPR027267">
    <property type="entry name" value="AH/BAR_dom_sf"/>
</dbReference>
<dbReference type="AlphaFoldDB" id="A0A0C2JA82"/>
<evidence type="ECO:0000256" key="1">
    <source>
        <dbReference type="SAM" id="MobiDB-lite"/>
    </source>
</evidence>
<sequence>MTNKNWIEKEAPETFKKWKDKMLQKITKNPGTKPINMDVSQKYWVAKTYVVSRKKLNEFQVDKGTDTLPHKELQDFRVSCVKIKDTMDRLRKFIDEICESDCKLSEFLTNSEVDCDTHSYVIMIQISRVVKSCQGSRKVLVPILTRLNQTMIDFIKHGIADVLKEFKTAEKASIQYQASLLWMDDLSKSLDPDSTEKLKKFKNVQKFVKESRQSLNEQRLLGCEKFQILKSSRNLILTREFKLYLTQTRDYFNKCRSEFKKHLDEFSSLPYYKYKVLEPLLGPNNGVDSHFLDKYIKPMIDDSYKDLAKNIVGEDDADLVDLNASPTPQSDNEPVKSLNLSQDTESSNNSENKKTRPSKHEFNDDLIKIAESEDENERKSSVTACEFYDPFDFNTIIDKLDHLDETNKIPNESNKITDERGKNEKISFFDFEIDDLINYTQNTKDNKQSETNHKLFEDIKGLADEIDSSDRKITFQESSLDRC</sequence>
<evidence type="ECO:0000313" key="4">
    <source>
        <dbReference type="Proteomes" id="UP000031668"/>
    </source>
</evidence>
<feature type="compositionally biased region" description="Basic and acidic residues" evidence="1">
    <location>
        <begin position="351"/>
        <end position="364"/>
    </location>
</feature>
<protein>
    <submittedName>
        <fullName evidence="3">Islet cell autoantigen 1-like protein</fullName>
    </submittedName>
</protein>
<accession>A0A0C2JA82</accession>
<feature type="compositionally biased region" description="Polar residues" evidence="1">
    <location>
        <begin position="324"/>
        <end position="350"/>
    </location>
</feature>
<dbReference type="GO" id="GO:0019904">
    <property type="term" value="F:protein domain specific binding"/>
    <property type="evidence" value="ECO:0007669"/>
    <property type="project" value="InterPro"/>
</dbReference>
<reference evidence="3 4" key="1">
    <citation type="journal article" date="2014" name="Genome Biol. Evol.">
        <title>The genome of the myxosporean Thelohanellus kitauei shows adaptations to nutrient acquisition within its fish host.</title>
        <authorList>
            <person name="Yang Y."/>
            <person name="Xiong J."/>
            <person name="Zhou Z."/>
            <person name="Huo F."/>
            <person name="Miao W."/>
            <person name="Ran C."/>
            <person name="Liu Y."/>
            <person name="Zhang J."/>
            <person name="Feng J."/>
            <person name="Wang M."/>
            <person name="Wang M."/>
            <person name="Wang L."/>
            <person name="Yao B."/>
        </authorList>
    </citation>
    <scope>NUCLEOTIDE SEQUENCE [LARGE SCALE GENOMIC DNA]</scope>
    <source>
        <strain evidence="3">Wuqing</strain>
    </source>
</reference>
<gene>
    <name evidence="3" type="ORF">RF11_10154</name>
</gene>
<dbReference type="OMA" id="KFRTAQT"/>
<comment type="caution">
    <text evidence="3">The sequence shown here is derived from an EMBL/GenBank/DDBJ whole genome shotgun (WGS) entry which is preliminary data.</text>
</comment>
<name>A0A0C2JA82_THEKT</name>
<keyword evidence="4" id="KW-1185">Reference proteome</keyword>
<proteinExistence type="predicted"/>
<feature type="region of interest" description="Disordered" evidence="1">
    <location>
        <begin position="320"/>
        <end position="364"/>
    </location>
</feature>
<dbReference type="Gene3D" id="1.20.1270.60">
    <property type="entry name" value="Arfaptin homology (AH) domain/BAR domain"/>
    <property type="match status" value="1"/>
</dbReference>
<dbReference type="PROSITE" id="PS50870">
    <property type="entry name" value="AH"/>
    <property type="match status" value="1"/>
</dbReference>
<evidence type="ECO:0000259" key="2">
    <source>
        <dbReference type="PROSITE" id="PS50870"/>
    </source>
</evidence>
<dbReference type="InterPro" id="IPR024114">
    <property type="entry name" value="Islet_autoAg_Ica1/Ica1-like"/>
</dbReference>
<dbReference type="PANTHER" id="PTHR10164">
    <property type="entry name" value="ISLET CELL AUTOANTIGEN 1"/>
    <property type="match status" value="1"/>
</dbReference>
<organism evidence="3 4">
    <name type="scientific">Thelohanellus kitauei</name>
    <name type="common">Myxosporean</name>
    <dbReference type="NCBI Taxonomy" id="669202"/>
    <lineage>
        <taxon>Eukaryota</taxon>
        <taxon>Metazoa</taxon>
        <taxon>Cnidaria</taxon>
        <taxon>Myxozoa</taxon>
        <taxon>Myxosporea</taxon>
        <taxon>Bivalvulida</taxon>
        <taxon>Platysporina</taxon>
        <taxon>Myxobolidae</taxon>
        <taxon>Thelohanellus</taxon>
    </lineage>
</organism>
<dbReference type="Pfam" id="PF06456">
    <property type="entry name" value="Arfaptin"/>
    <property type="match status" value="1"/>
</dbReference>
<dbReference type="PANTHER" id="PTHR10164:SF4">
    <property type="entry name" value="GH23156P"/>
    <property type="match status" value="1"/>
</dbReference>
<dbReference type="SMART" id="SM01015">
    <property type="entry name" value="Arfaptin"/>
    <property type="match status" value="1"/>
</dbReference>
<dbReference type="GO" id="GO:0005794">
    <property type="term" value="C:Golgi apparatus"/>
    <property type="evidence" value="ECO:0007669"/>
    <property type="project" value="TreeGrafter"/>
</dbReference>
<dbReference type="GO" id="GO:0051049">
    <property type="term" value="P:regulation of transport"/>
    <property type="evidence" value="ECO:0007669"/>
    <property type="project" value="TreeGrafter"/>
</dbReference>
<dbReference type="Proteomes" id="UP000031668">
    <property type="component" value="Unassembled WGS sequence"/>
</dbReference>
<dbReference type="OrthoDB" id="2126778at2759"/>
<dbReference type="EMBL" id="JWZT01003622">
    <property type="protein sequence ID" value="KII66048.1"/>
    <property type="molecule type" value="Genomic_DNA"/>
</dbReference>